<name>A0A8X6UEU8_NEPPI</name>
<reference evidence="1" key="1">
    <citation type="submission" date="2020-08" db="EMBL/GenBank/DDBJ databases">
        <title>Multicomponent nature underlies the extraordinary mechanical properties of spider dragline silk.</title>
        <authorList>
            <person name="Kono N."/>
            <person name="Nakamura H."/>
            <person name="Mori M."/>
            <person name="Yoshida Y."/>
            <person name="Ohtoshi R."/>
            <person name="Malay A.D."/>
            <person name="Moran D.A.P."/>
            <person name="Tomita M."/>
            <person name="Numata K."/>
            <person name="Arakawa K."/>
        </authorList>
    </citation>
    <scope>NUCLEOTIDE SEQUENCE</scope>
</reference>
<keyword evidence="2" id="KW-1185">Reference proteome</keyword>
<comment type="caution">
    <text evidence="1">The sequence shown here is derived from an EMBL/GenBank/DDBJ whole genome shotgun (WGS) entry which is preliminary data.</text>
</comment>
<proteinExistence type="predicted"/>
<sequence>MFQLLRVQVNNDHLVRCYQLIKDHLTTCPPDTKHNFRGHIGGLAKCGTVSCGDSRCLEYLGVSYRTNISPLVSTRLNMDAVRWQENNDIQAFTHFLW</sequence>
<organism evidence="1 2">
    <name type="scientific">Nephila pilipes</name>
    <name type="common">Giant wood spider</name>
    <name type="synonym">Nephila maculata</name>
    <dbReference type="NCBI Taxonomy" id="299642"/>
    <lineage>
        <taxon>Eukaryota</taxon>
        <taxon>Metazoa</taxon>
        <taxon>Ecdysozoa</taxon>
        <taxon>Arthropoda</taxon>
        <taxon>Chelicerata</taxon>
        <taxon>Arachnida</taxon>
        <taxon>Araneae</taxon>
        <taxon>Araneomorphae</taxon>
        <taxon>Entelegynae</taxon>
        <taxon>Araneoidea</taxon>
        <taxon>Nephilidae</taxon>
        <taxon>Nephila</taxon>
    </lineage>
</organism>
<evidence type="ECO:0000313" key="1">
    <source>
        <dbReference type="EMBL" id="GFU12119.1"/>
    </source>
</evidence>
<dbReference type="EMBL" id="BMAW01125388">
    <property type="protein sequence ID" value="GFU12119.1"/>
    <property type="molecule type" value="Genomic_DNA"/>
</dbReference>
<dbReference type="AlphaFoldDB" id="A0A8X6UEU8"/>
<protein>
    <submittedName>
        <fullName evidence="1">Uncharacterized protein</fullName>
    </submittedName>
</protein>
<dbReference type="Proteomes" id="UP000887013">
    <property type="component" value="Unassembled WGS sequence"/>
</dbReference>
<accession>A0A8X6UEU8</accession>
<evidence type="ECO:0000313" key="2">
    <source>
        <dbReference type="Proteomes" id="UP000887013"/>
    </source>
</evidence>
<gene>
    <name evidence="1" type="ORF">NPIL_679061</name>
</gene>